<name>A0ACB9RU64_9MYRT</name>
<dbReference type="Proteomes" id="UP001057402">
    <property type="component" value="Chromosome 3"/>
</dbReference>
<comment type="caution">
    <text evidence="1">The sequence shown here is derived from an EMBL/GenBank/DDBJ whole genome shotgun (WGS) entry which is preliminary data.</text>
</comment>
<evidence type="ECO:0000313" key="1">
    <source>
        <dbReference type="EMBL" id="KAI4382439.1"/>
    </source>
</evidence>
<accession>A0ACB9RU64</accession>
<gene>
    <name evidence="1" type="ORF">MLD38_008404</name>
</gene>
<dbReference type="EMBL" id="CM042882">
    <property type="protein sequence ID" value="KAI4382439.1"/>
    <property type="molecule type" value="Genomic_DNA"/>
</dbReference>
<keyword evidence="2" id="KW-1185">Reference proteome</keyword>
<reference evidence="2" key="1">
    <citation type="journal article" date="2023" name="Front. Plant Sci.">
        <title>Chromosomal-level genome assembly of Melastoma candidum provides insights into trichome evolution.</title>
        <authorList>
            <person name="Zhong Y."/>
            <person name="Wu W."/>
            <person name="Sun C."/>
            <person name="Zou P."/>
            <person name="Liu Y."/>
            <person name="Dai S."/>
            <person name="Zhou R."/>
        </authorList>
    </citation>
    <scope>NUCLEOTIDE SEQUENCE [LARGE SCALE GENOMIC DNA]</scope>
</reference>
<proteinExistence type="predicted"/>
<protein>
    <submittedName>
        <fullName evidence="1">Uncharacterized protein</fullName>
    </submittedName>
</protein>
<sequence length="559" mass="63843">MLCGGFAESATTRVDFSLNGISVEGMRALEAYSRTRRLDSFNCDAYLASLPCNIDDAVILIEIGLEETAHHLVASCLRLLLSELPGILQNPAAMKFFCSSEARERLAAVGHASFMLYYFLSQVAMEENMVSHITVMLLERLGECVEETWQKALSLRQLRCMLLKRKNFKDAQLCFEAAAEAGHVYSVAGVARAKYKQGQQYSAYLLINSLFSKHKTVGWMFQERSLYGMAGQKLKDVNTAAEFDPTLSFPYKYRALVEVEEKRIKEAVSEIDKIVGFKFLPECLELRAWLSIALEDYEGAMRDIRALLTLEPDYLLFKGRVDDIGSLAVIHQMLDNEPTKSLLWFRQSLLLLRWNSQKAAMRSLQMARNNSCSEHERLVYEGWIFYDTGNSKEALSMAEKSIAIQRSGCKLLYEGTSHQAYASPSRVSPCVLFKNQRKAAYDEMTQLIEKARYKASAYEKRSEYCAREMAQNDLNMATRLDPLRTYPYRYRAAVLMDDQKYIEAVEELTRAISFRPDLHMLHLRAAFYESMMDFESAVRDCEAALCLEPTHLDTIDLCR</sequence>
<organism evidence="1 2">
    <name type="scientific">Melastoma candidum</name>
    <dbReference type="NCBI Taxonomy" id="119954"/>
    <lineage>
        <taxon>Eukaryota</taxon>
        <taxon>Viridiplantae</taxon>
        <taxon>Streptophyta</taxon>
        <taxon>Embryophyta</taxon>
        <taxon>Tracheophyta</taxon>
        <taxon>Spermatophyta</taxon>
        <taxon>Magnoliopsida</taxon>
        <taxon>eudicotyledons</taxon>
        <taxon>Gunneridae</taxon>
        <taxon>Pentapetalae</taxon>
        <taxon>rosids</taxon>
        <taxon>malvids</taxon>
        <taxon>Myrtales</taxon>
        <taxon>Melastomataceae</taxon>
        <taxon>Melastomatoideae</taxon>
        <taxon>Melastomateae</taxon>
        <taxon>Melastoma</taxon>
    </lineage>
</organism>
<evidence type="ECO:0000313" key="2">
    <source>
        <dbReference type="Proteomes" id="UP001057402"/>
    </source>
</evidence>